<dbReference type="InterPro" id="IPR036388">
    <property type="entry name" value="WH-like_DNA-bd_sf"/>
</dbReference>
<dbReference type="GO" id="GO:0003677">
    <property type="term" value="F:DNA binding"/>
    <property type="evidence" value="ECO:0007669"/>
    <property type="project" value="UniProtKB-UniRule"/>
</dbReference>
<accession>A0A371IX94</accession>
<dbReference type="CDD" id="cd00383">
    <property type="entry name" value="trans_reg_C"/>
    <property type="match status" value="1"/>
</dbReference>
<dbReference type="SUPFAM" id="SSF46894">
    <property type="entry name" value="C-terminal effector domain of the bipartite response regulators"/>
    <property type="match status" value="1"/>
</dbReference>
<keyword evidence="1 2" id="KW-0238">DNA-binding</keyword>
<organism evidence="4 5">
    <name type="scientific">Romboutsia weinsteinii</name>
    <dbReference type="NCBI Taxonomy" id="2020949"/>
    <lineage>
        <taxon>Bacteria</taxon>
        <taxon>Bacillati</taxon>
        <taxon>Bacillota</taxon>
        <taxon>Clostridia</taxon>
        <taxon>Peptostreptococcales</taxon>
        <taxon>Peptostreptococcaceae</taxon>
        <taxon>Romboutsia</taxon>
    </lineage>
</organism>
<feature type="domain" description="OmpR/PhoB-type" evidence="3">
    <location>
        <begin position="1"/>
        <end position="50"/>
    </location>
</feature>
<dbReference type="EMBL" id="NOJY02000129">
    <property type="protein sequence ID" value="RDY25090.1"/>
    <property type="molecule type" value="Genomic_DNA"/>
</dbReference>
<dbReference type="AlphaFoldDB" id="A0A371IX94"/>
<dbReference type="InterPro" id="IPR016032">
    <property type="entry name" value="Sig_transdc_resp-reg_C-effctor"/>
</dbReference>
<evidence type="ECO:0000256" key="2">
    <source>
        <dbReference type="PROSITE-ProRule" id="PRU01091"/>
    </source>
</evidence>
<dbReference type="InterPro" id="IPR001867">
    <property type="entry name" value="OmpR/PhoB-type_DNA-bd"/>
</dbReference>
<dbReference type="GO" id="GO:0006355">
    <property type="term" value="P:regulation of DNA-templated transcription"/>
    <property type="evidence" value="ECO:0007669"/>
    <property type="project" value="InterPro"/>
</dbReference>
<dbReference type="PROSITE" id="PS51755">
    <property type="entry name" value="OMPR_PHOB"/>
    <property type="match status" value="1"/>
</dbReference>
<reference evidence="4 5" key="1">
    <citation type="journal article" date="2017" name="Genome Announc.">
        <title>Draft Genome Sequence of Romboutsia weinsteinii sp. nov. Strain CCRI-19649(T) Isolated from Surface Water.</title>
        <authorList>
            <person name="Maheux A.F."/>
            <person name="Boudreau D.K."/>
            <person name="Berube E."/>
            <person name="Boissinot M."/>
            <person name="Cantin P."/>
            <person name="Raymond F."/>
            <person name="Corbeil J."/>
            <person name="Omar R.F."/>
            <person name="Bergeron M.G."/>
        </authorList>
    </citation>
    <scope>NUCLEOTIDE SEQUENCE [LARGE SCALE GENOMIC DNA]</scope>
    <source>
        <strain evidence="4 5">CCRI-19649</strain>
    </source>
</reference>
<evidence type="ECO:0000313" key="5">
    <source>
        <dbReference type="Proteomes" id="UP000215694"/>
    </source>
</evidence>
<evidence type="ECO:0000259" key="3">
    <source>
        <dbReference type="PROSITE" id="PS51755"/>
    </source>
</evidence>
<keyword evidence="5" id="KW-1185">Reference proteome</keyword>
<dbReference type="Proteomes" id="UP000215694">
    <property type="component" value="Unassembled WGS sequence"/>
</dbReference>
<name>A0A371IX94_9FIRM</name>
<dbReference type="Gene3D" id="1.10.10.10">
    <property type="entry name" value="Winged helix-like DNA-binding domain superfamily/Winged helix DNA-binding domain"/>
    <property type="match status" value="1"/>
</dbReference>
<feature type="non-terminal residue" evidence="4">
    <location>
        <position position="1"/>
    </location>
</feature>
<dbReference type="GO" id="GO:0000160">
    <property type="term" value="P:phosphorelay signal transduction system"/>
    <property type="evidence" value="ECO:0007669"/>
    <property type="project" value="InterPro"/>
</dbReference>
<feature type="DNA-binding region" description="OmpR/PhoB-type" evidence="2">
    <location>
        <begin position="1"/>
        <end position="50"/>
    </location>
</feature>
<protein>
    <submittedName>
        <fullName evidence="4">Helix-turn-helix domain-containing protein</fullName>
    </submittedName>
</protein>
<evidence type="ECO:0000256" key="1">
    <source>
        <dbReference type="ARBA" id="ARBA00023125"/>
    </source>
</evidence>
<sequence length="51" mass="5850">DIAEHVYDEYFDPLSSVLRVHIARLKKKLKEVSGKDIIITTRGIGYSICEE</sequence>
<evidence type="ECO:0000313" key="4">
    <source>
        <dbReference type="EMBL" id="RDY25090.1"/>
    </source>
</evidence>
<comment type="caution">
    <text evidence="4">The sequence shown here is derived from an EMBL/GenBank/DDBJ whole genome shotgun (WGS) entry which is preliminary data.</text>
</comment>
<dbReference type="Pfam" id="PF00486">
    <property type="entry name" value="Trans_reg_C"/>
    <property type="match status" value="1"/>
</dbReference>
<proteinExistence type="predicted"/>
<gene>
    <name evidence="4" type="ORF">CHL78_020040</name>
</gene>